<keyword evidence="2" id="KW-1185">Reference proteome</keyword>
<organism evidence="1 2">
    <name type="scientific">Nibea albiflora</name>
    <name type="common">Yellow drum</name>
    <name type="synonym">Corvina albiflora</name>
    <dbReference type="NCBI Taxonomy" id="240163"/>
    <lineage>
        <taxon>Eukaryota</taxon>
        <taxon>Metazoa</taxon>
        <taxon>Chordata</taxon>
        <taxon>Craniata</taxon>
        <taxon>Vertebrata</taxon>
        <taxon>Euteleostomi</taxon>
        <taxon>Actinopterygii</taxon>
        <taxon>Neopterygii</taxon>
        <taxon>Teleostei</taxon>
        <taxon>Neoteleostei</taxon>
        <taxon>Acanthomorphata</taxon>
        <taxon>Eupercaria</taxon>
        <taxon>Sciaenidae</taxon>
        <taxon>Nibea</taxon>
    </lineage>
</organism>
<accession>A0ACB7EYB7</accession>
<name>A0ACB7EYB7_NIBAL</name>
<evidence type="ECO:0000313" key="1">
    <source>
        <dbReference type="EMBL" id="KAG8007205.1"/>
    </source>
</evidence>
<comment type="caution">
    <text evidence="1">The sequence shown here is derived from an EMBL/GenBank/DDBJ whole genome shotgun (WGS) entry which is preliminary data.</text>
</comment>
<proteinExistence type="predicted"/>
<reference evidence="1" key="1">
    <citation type="submission" date="2020-04" db="EMBL/GenBank/DDBJ databases">
        <title>A chromosome-scale assembly and high-density genetic map of the yellow drum (Nibea albiflora) genome.</title>
        <authorList>
            <person name="Xu D."/>
            <person name="Zhang W."/>
            <person name="Chen R."/>
            <person name="Tan P."/>
            <person name="Wang L."/>
            <person name="Song H."/>
            <person name="Tian L."/>
            <person name="Zhu Q."/>
            <person name="Wang B."/>
        </authorList>
    </citation>
    <scope>NUCLEOTIDE SEQUENCE</scope>
    <source>
        <strain evidence="1">ZJHYS-2018</strain>
    </source>
</reference>
<dbReference type="EMBL" id="CM024790">
    <property type="protein sequence ID" value="KAG8007205.1"/>
    <property type="molecule type" value="Genomic_DNA"/>
</dbReference>
<protein>
    <submittedName>
        <fullName evidence="1">Regulating synaptic membrane exocytosis protein 4</fullName>
    </submittedName>
</protein>
<evidence type="ECO:0000313" key="2">
    <source>
        <dbReference type="Proteomes" id="UP000805704"/>
    </source>
</evidence>
<feature type="non-terminal residue" evidence="1">
    <location>
        <position position="1"/>
    </location>
</feature>
<gene>
    <name evidence="1" type="primary">RIMS4</name>
    <name evidence="1" type="ORF">GBF38_008342</name>
</gene>
<dbReference type="Proteomes" id="UP000805704">
    <property type="component" value="Chromosome 2"/>
</dbReference>
<sequence>LRRYTTDLQNEATIFVFPVYKDRCVNVFVSVCFPAVDTEGRKLKGGIQRSTETGLAVEMPSRTVRQASHESIEDSMNSYGSEGNLNYSGMCLASDAQFSDFLDGMGPAQFVGRQTLATTSMGDVEIGLMERNGGLEVEVVQARGLTMKPGSKGPPGCCRVLESGDSHST</sequence>